<dbReference type="EMBL" id="CP087164">
    <property type="protein sequence ID" value="UGS35194.1"/>
    <property type="molecule type" value="Genomic_DNA"/>
</dbReference>
<dbReference type="KEGG" id="sbae:DSM104329_01579"/>
<organism evidence="1 2">
    <name type="scientific">Capillimicrobium parvum</name>
    <dbReference type="NCBI Taxonomy" id="2884022"/>
    <lineage>
        <taxon>Bacteria</taxon>
        <taxon>Bacillati</taxon>
        <taxon>Actinomycetota</taxon>
        <taxon>Thermoleophilia</taxon>
        <taxon>Solirubrobacterales</taxon>
        <taxon>Capillimicrobiaceae</taxon>
        <taxon>Capillimicrobium</taxon>
    </lineage>
</organism>
<evidence type="ECO:0008006" key="3">
    <source>
        <dbReference type="Google" id="ProtNLM"/>
    </source>
</evidence>
<accession>A0A9E6XVK4</accession>
<evidence type="ECO:0000313" key="2">
    <source>
        <dbReference type="Proteomes" id="UP001162834"/>
    </source>
</evidence>
<reference evidence="1" key="1">
    <citation type="journal article" date="2022" name="Int. J. Syst. Evol. Microbiol.">
        <title>Pseudomonas aegrilactucae sp. nov. and Pseudomonas morbosilactucae sp. nov., pathogens causing bacterial rot of lettuce in Japan.</title>
        <authorList>
            <person name="Sawada H."/>
            <person name="Fujikawa T."/>
            <person name="Satou M."/>
        </authorList>
    </citation>
    <scope>NUCLEOTIDE SEQUENCE</scope>
    <source>
        <strain evidence="1">0166_1</strain>
    </source>
</reference>
<dbReference type="Proteomes" id="UP001162834">
    <property type="component" value="Chromosome"/>
</dbReference>
<dbReference type="AlphaFoldDB" id="A0A9E6XVK4"/>
<keyword evidence="2" id="KW-1185">Reference proteome</keyword>
<evidence type="ECO:0000313" key="1">
    <source>
        <dbReference type="EMBL" id="UGS35194.1"/>
    </source>
</evidence>
<gene>
    <name evidence="1" type="ORF">DSM104329_01579</name>
</gene>
<name>A0A9E6XVK4_9ACTN</name>
<proteinExistence type="predicted"/>
<sequence>MRVGRGWGAVGAWVGARRSLRRLAGARGQSTVEIVGLLPVLLAVALGAAQLLAAGVAHEAADHAAEAGALAILQGGDPADAARDAVPGWARDRVAVDVAGRRVSVAVEPPSPFPGLADRLTAHASAHAGPTS</sequence>
<protein>
    <recommendedName>
        <fullName evidence="3">Pilus assembly protein</fullName>
    </recommendedName>
</protein>